<dbReference type="KEGG" id="afg:AFULGI_00019020"/>
<dbReference type="PROSITE" id="PS00138">
    <property type="entry name" value="SUBTILASE_SER"/>
    <property type="match status" value="1"/>
</dbReference>
<dbReference type="InterPro" id="IPR035986">
    <property type="entry name" value="PKD_dom_sf"/>
</dbReference>
<dbReference type="InterPro" id="IPR023827">
    <property type="entry name" value="Peptidase_S8_Asp-AS"/>
</dbReference>
<evidence type="ECO:0000256" key="7">
    <source>
        <dbReference type="RuleBase" id="RU003355"/>
    </source>
</evidence>
<dbReference type="InterPro" id="IPR022398">
    <property type="entry name" value="Peptidase_S8_His-AS"/>
</dbReference>
<evidence type="ECO:0000256" key="5">
    <source>
        <dbReference type="PIRSR" id="PIRSR615500-1"/>
    </source>
</evidence>
<feature type="domain" description="PKD" evidence="8">
    <location>
        <begin position="635"/>
        <end position="723"/>
    </location>
</feature>
<dbReference type="Pfam" id="PF00082">
    <property type="entry name" value="Peptidase_S8"/>
    <property type="match status" value="2"/>
</dbReference>
<feature type="active site" description="Charge relay system" evidence="5 6">
    <location>
        <position position="566"/>
    </location>
</feature>
<evidence type="ECO:0000256" key="1">
    <source>
        <dbReference type="ARBA" id="ARBA00011073"/>
    </source>
</evidence>
<organism evidence="9 10">
    <name type="scientific">Archaeoglobus fulgidus DSM 8774</name>
    <dbReference type="NCBI Taxonomy" id="1344584"/>
    <lineage>
        <taxon>Archaea</taxon>
        <taxon>Methanobacteriati</taxon>
        <taxon>Methanobacteriota</taxon>
        <taxon>Archaeoglobi</taxon>
        <taxon>Archaeoglobales</taxon>
        <taxon>Archaeoglobaceae</taxon>
        <taxon>Archaeoglobus</taxon>
    </lineage>
</organism>
<dbReference type="InterPro" id="IPR000209">
    <property type="entry name" value="Peptidase_S8/S53_dom"/>
</dbReference>
<dbReference type="AlphaFoldDB" id="A0A075WE33"/>
<gene>
    <name evidence="9" type="ORF">AFULGI_00019020</name>
</gene>
<reference evidence="9 10" key="1">
    <citation type="submission" date="2013-07" db="EMBL/GenBank/DDBJ databases">
        <title>Genome of Archaeoglobus fulgidus.</title>
        <authorList>
            <person name="Fiebig A."/>
            <person name="Birkeland N.-K."/>
        </authorList>
    </citation>
    <scope>NUCLEOTIDE SEQUENCE [LARGE SCALE GENOMIC DNA]</scope>
    <source>
        <strain evidence="9 10">DSM 8774</strain>
    </source>
</reference>
<dbReference type="GO" id="GO:0004252">
    <property type="term" value="F:serine-type endopeptidase activity"/>
    <property type="evidence" value="ECO:0007669"/>
    <property type="project" value="UniProtKB-UniRule"/>
</dbReference>
<dbReference type="InterPro" id="IPR013783">
    <property type="entry name" value="Ig-like_fold"/>
</dbReference>
<dbReference type="EMBL" id="CP006577">
    <property type="protein sequence ID" value="AIG98655.1"/>
    <property type="molecule type" value="Genomic_DNA"/>
</dbReference>
<sequence length="1170" mass="126502">MMSIRTIIIMSLVIIVSLQTAAGVPVIIKVADGYLDDVAATMHGAKKIELFSVIAADLSEDEIKKLSENPYVEGVYPDVDVKAVDEIQMLSMPDLFSTTATSVSEADMWNLDFINVSGVWKMGYKGSGVKVAVIDTGVARHPDFADRIVAFADFVNGQTEPYDDNGHGTHVAGTIAGEITGVAPEAEIMAAKVLDSRGSGKLSTVLMGIQWAYENGADVISMSLGALPGLGGSYGKVLNSGESYEINLPVYSSLGEVYDDMDNFVPSYIKLRVNPDTVNYVWAAPPYGGTRTLEMDVDRPFTLKFDIIGYVRGSFVVKLEANGETKELLSLSSATYNSWKSIQLSSSTAGRLIFESYGDNYVWIDNIAIPEIGFYDDVETGNAGWTANGWFIVMHTLSKEIPESFDFQLISPSGTAVMPQCTVTSSYFDCQYSPSTVLEKGNWTIRLTNSGDRKVEADVTAYVVYPSNGHDILSEAVNDIVRRGVVAVIAAGNSGELGERSIASPGSAENAITVGAVDKAGKVAYFSSRGPVGYNPEYIKPDVVAPGVAVVSTWKDGGYASLSGTSMATPHVSGIAALLLQANTDLTPEDVKRAIEESATDIEIAGKDVKSGSGIVDAYKAFATAMNMQVSKNQPPVVLFEITPEKPVAGEPVFFKSLSYDPDGKVVWVKWEFGDGTSWIAPGINHVYEKSGEYQVKITACDDKGLKNSTTTILRVYEPMVTVEGYVFNSLGKPVDAVVEAGSEMTKTDDNGYFTLMVEKGAVVTVSAEGYAEHTFTADGDMTVNITLRDVNPPVIELPALPEYINYTELSLAVSAYDAETAVDEVIYLLDGVETAPELTLTEGKHEVKVVAIDHDGNKAEETVLITVDITKPEITVVEEGWSDNGYKVVLRTSEEVELRVDEGDCSVSGDGISWDVVVKSTHAKLTAIDKAGNANSIEINLPEIQIELLEPSGVTNKAEFKFVLPVEAAFTLYVDGNAVYEGYGSGEITVNANIADGDHTWWVEALNAASERLTFTLDTKPPEVLSVEKDGDTLIVKPSEELKWARANGIEMQREGDVWKCSIADSTIKITMEDLAGNVGSYTYEEKAVVADFTYTPEEPKAGQRITFKAYVEGINYKQIIWVFSNGRMRMGATTTMSFGSPGEYTVKMAVIDYSYKVVKVVVKNIVVS</sequence>
<dbReference type="Pfam" id="PF00801">
    <property type="entry name" value="PKD"/>
    <property type="match status" value="2"/>
</dbReference>
<dbReference type="RefSeq" id="WP_048096027.1">
    <property type="nucleotide sequence ID" value="NZ_CP006577.1"/>
</dbReference>
<name>A0A075WE33_ARCFL</name>
<dbReference type="InterPro" id="IPR000601">
    <property type="entry name" value="PKD_dom"/>
</dbReference>
<dbReference type="InterPro" id="IPR008969">
    <property type="entry name" value="CarboxyPept-like_regulatory"/>
</dbReference>
<dbReference type="Proteomes" id="UP000028501">
    <property type="component" value="Chromosome"/>
</dbReference>
<dbReference type="SUPFAM" id="SSF52743">
    <property type="entry name" value="Subtilisin-like"/>
    <property type="match status" value="2"/>
</dbReference>
<proteinExistence type="inferred from homology"/>
<dbReference type="SUPFAM" id="SSF49464">
    <property type="entry name" value="Carboxypeptidase regulatory domain-like"/>
    <property type="match status" value="1"/>
</dbReference>
<dbReference type="PRINTS" id="PR00723">
    <property type="entry name" value="SUBTILISIN"/>
</dbReference>
<dbReference type="PANTHER" id="PTHR43806">
    <property type="entry name" value="PEPTIDASE S8"/>
    <property type="match status" value="1"/>
</dbReference>
<dbReference type="PROSITE" id="PS51892">
    <property type="entry name" value="SUBTILASE"/>
    <property type="match status" value="1"/>
</dbReference>
<dbReference type="InterPro" id="IPR023828">
    <property type="entry name" value="Peptidase_S8_Ser-AS"/>
</dbReference>
<evidence type="ECO:0000256" key="4">
    <source>
        <dbReference type="ARBA" id="ARBA00022825"/>
    </source>
</evidence>
<dbReference type="CDD" id="cd00146">
    <property type="entry name" value="PKD"/>
    <property type="match status" value="1"/>
</dbReference>
<dbReference type="GeneID" id="24795396"/>
<dbReference type="Gene3D" id="2.60.40.10">
    <property type="entry name" value="Immunoglobulins"/>
    <property type="match status" value="2"/>
</dbReference>
<dbReference type="GO" id="GO:0006508">
    <property type="term" value="P:proteolysis"/>
    <property type="evidence" value="ECO:0007669"/>
    <property type="project" value="UniProtKB-KW"/>
</dbReference>
<evidence type="ECO:0000256" key="3">
    <source>
        <dbReference type="ARBA" id="ARBA00022801"/>
    </source>
</evidence>
<keyword evidence="3 6" id="KW-0378">Hydrolase</keyword>
<dbReference type="Gene3D" id="2.60.40.1120">
    <property type="entry name" value="Carboxypeptidase-like, regulatory domain"/>
    <property type="match status" value="1"/>
</dbReference>
<dbReference type="PANTHER" id="PTHR43806:SF11">
    <property type="entry name" value="CEREVISIN-RELATED"/>
    <property type="match status" value="1"/>
</dbReference>
<feature type="active site" description="Charge relay system" evidence="5 6">
    <location>
        <position position="167"/>
    </location>
</feature>
<dbReference type="HOGENOM" id="CLU_008286_0_0_2"/>
<comment type="similarity">
    <text evidence="1 6 7">Belongs to the peptidase S8 family.</text>
</comment>
<evidence type="ECO:0000256" key="2">
    <source>
        <dbReference type="ARBA" id="ARBA00022670"/>
    </source>
</evidence>
<dbReference type="InterPro" id="IPR022409">
    <property type="entry name" value="PKD/Chitinase_dom"/>
</dbReference>
<dbReference type="Gene3D" id="3.40.50.200">
    <property type="entry name" value="Peptidase S8/S53 domain"/>
    <property type="match status" value="2"/>
</dbReference>
<evidence type="ECO:0000313" key="10">
    <source>
        <dbReference type="Proteomes" id="UP000028501"/>
    </source>
</evidence>
<dbReference type="SMART" id="SM00089">
    <property type="entry name" value="PKD"/>
    <property type="match status" value="2"/>
</dbReference>
<feature type="domain" description="PKD" evidence="8">
    <location>
        <begin position="1090"/>
        <end position="1154"/>
    </location>
</feature>
<dbReference type="SUPFAM" id="SSF49299">
    <property type="entry name" value="PKD domain"/>
    <property type="match status" value="2"/>
</dbReference>
<dbReference type="InterPro" id="IPR050131">
    <property type="entry name" value="Peptidase_S8_subtilisin-like"/>
</dbReference>
<evidence type="ECO:0000259" key="8">
    <source>
        <dbReference type="PROSITE" id="PS50093"/>
    </source>
</evidence>
<feature type="active site" description="Charge relay system" evidence="5 6">
    <location>
        <position position="135"/>
    </location>
</feature>
<keyword evidence="2 6" id="KW-0645">Protease</keyword>
<dbReference type="PROSITE" id="PS00136">
    <property type="entry name" value="SUBTILASE_ASP"/>
    <property type="match status" value="1"/>
</dbReference>
<accession>A0A075WE33</accession>
<protein>
    <submittedName>
        <fullName evidence="9">Subtilisin-like serine protease</fullName>
    </submittedName>
</protein>
<evidence type="ECO:0000256" key="6">
    <source>
        <dbReference type="PROSITE-ProRule" id="PRU01240"/>
    </source>
</evidence>
<keyword evidence="4 6" id="KW-0720">Serine protease</keyword>
<dbReference type="InterPro" id="IPR015500">
    <property type="entry name" value="Peptidase_S8_subtilisin-rel"/>
</dbReference>
<dbReference type="PROSITE" id="PS00137">
    <property type="entry name" value="SUBTILASE_HIS"/>
    <property type="match status" value="1"/>
</dbReference>
<evidence type="ECO:0000313" key="9">
    <source>
        <dbReference type="EMBL" id="AIG98655.1"/>
    </source>
</evidence>
<dbReference type="PROSITE" id="PS50093">
    <property type="entry name" value="PKD"/>
    <property type="match status" value="2"/>
</dbReference>
<dbReference type="InterPro" id="IPR036852">
    <property type="entry name" value="Peptidase_S8/S53_dom_sf"/>
</dbReference>